<feature type="transmembrane region" description="Helical" evidence="3">
    <location>
        <begin position="6"/>
        <end position="24"/>
    </location>
</feature>
<dbReference type="Pfam" id="PF00685">
    <property type="entry name" value="Sulfotransfer_1"/>
    <property type="match status" value="1"/>
</dbReference>
<keyword evidence="3" id="KW-1133">Transmembrane helix</keyword>
<dbReference type="Gene3D" id="3.40.50.300">
    <property type="entry name" value="P-loop containing nucleotide triphosphate hydrolases"/>
    <property type="match status" value="1"/>
</dbReference>
<evidence type="ECO:0000259" key="4">
    <source>
        <dbReference type="Pfam" id="PF00685"/>
    </source>
</evidence>
<dbReference type="InterPro" id="IPR027417">
    <property type="entry name" value="P-loop_NTPase"/>
</dbReference>
<comment type="similarity">
    <text evidence="1">Belongs to the sulfotransferase 1 family.</text>
</comment>
<accession>C1BZX8</accession>
<dbReference type="EMBL" id="BT080157">
    <property type="protein sequence ID" value="ACO14581.1"/>
    <property type="molecule type" value="mRNA"/>
</dbReference>
<dbReference type="GO" id="GO:0008146">
    <property type="term" value="F:sulfotransferase activity"/>
    <property type="evidence" value="ECO:0007669"/>
    <property type="project" value="InterPro"/>
</dbReference>
<keyword evidence="3" id="KW-0472">Membrane</keyword>
<evidence type="ECO:0000256" key="2">
    <source>
        <dbReference type="ARBA" id="ARBA00022679"/>
    </source>
</evidence>
<proteinExistence type="evidence at transcript level"/>
<dbReference type="InterPro" id="IPR000863">
    <property type="entry name" value="Sulfotransferase_dom"/>
</dbReference>
<evidence type="ECO:0000313" key="5">
    <source>
        <dbReference type="EMBL" id="ACO14581.1"/>
    </source>
</evidence>
<evidence type="ECO:0000256" key="3">
    <source>
        <dbReference type="SAM" id="Phobius"/>
    </source>
</evidence>
<dbReference type="SUPFAM" id="SSF52540">
    <property type="entry name" value="P-loop containing nucleoside triphosphate hydrolases"/>
    <property type="match status" value="1"/>
</dbReference>
<evidence type="ECO:0000256" key="1">
    <source>
        <dbReference type="ARBA" id="ARBA00005771"/>
    </source>
</evidence>
<keyword evidence="3" id="KW-0812">Transmembrane</keyword>
<dbReference type="AlphaFoldDB" id="C1BZX8"/>
<feature type="domain" description="Sulfotransferase" evidence="4">
    <location>
        <begin position="82"/>
        <end position="337"/>
    </location>
</feature>
<dbReference type="PANTHER" id="PTHR11783">
    <property type="entry name" value="SULFOTRANSFERASE SULT"/>
    <property type="match status" value="1"/>
</dbReference>
<keyword evidence="2 5" id="KW-0808">Transferase</keyword>
<protein>
    <submittedName>
        <fullName evidence="5">Sulfotransferase 1A3/1A4</fullName>
    </submittedName>
</protein>
<gene>
    <name evidence="5" type="primary">ST1A3</name>
</gene>
<sequence>MVGVIYGSLIALSCLLGVVTFQLYNPPPGLHPLSQNEQNYRRQFWSGQFSTMVDMVKSGGFYIPKRFLEIQDEVRNLQIKRDDLFLLVYPKVGSTRAQEMLWQLSRGVDIKGGETPLAERFPFLELESLVPKAPGTPNNTVEAVKNFASPRQVKCNLIEPFLPKYLPGNAKIIYLTRNPKDVAVSYYFHEMLLQNHGFNSTFEQYAEFFLEGQVAYGSFWNHTGFGLELQRQFNDVLILTYEQMNKDIKSVMKTVISFMGYPYVSDEKLEILKDHLSFKSFQKNSAVNMEPDGGNQEDEGRGRFIRKGIIGDWKNFFSKELSDRFDAKTHQALGDTGFMFEYE</sequence>
<organism evidence="5">
    <name type="scientific">Caligus clemensi</name>
    <name type="common">Sea louse</name>
    <dbReference type="NCBI Taxonomy" id="344056"/>
    <lineage>
        <taxon>Eukaryota</taxon>
        <taxon>Metazoa</taxon>
        <taxon>Ecdysozoa</taxon>
        <taxon>Arthropoda</taxon>
        <taxon>Crustacea</taxon>
        <taxon>Multicrustacea</taxon>
        <taxon>Hexanauplia</taxon>
        <taxon>Copepoda</taxon>
        <taxon>Siphonostomatoida</taxon>
        <taxon>Caligidae</taxon>
        <taxon>Caligus</taxon>
    </lineage>
</organism>
<name>C1BZX8_CALCM</name>
<reference evidence="5" key="1">
    <citation type="submission" date="2009-03" db="EMBL/GenBank/DDBJ databases">
        <title>Caligus clemensi ESTs and full-length cDNAs.</title>
        <authorList>
            <person name="Yasuike M."/>
            <person name="von Schalburg K."/>
            <person name="Cooper G."/>
            <person name="Leong J."/>
            <person name="Jones S.R.M."/>
            <person name="Koop B.F."/>
        </authorList>
    </citation>
    <scope>NUCLEOTIDE SEQUENCE</scope>
    <source>
        <tissue evidence="5">Whole</tissue>
    </source>
</reference>